<keyword evidence="16" id="KW-1185">Reference proteome</keyword>
<dbReference type="SMART" id="SM00304">
    <property type="entry name" value="HAMP"/>
    <property type="match status" value="1"/>
</dbReference>
<dbReference type="Pfam" id="PF00672">
    <property type="entry name" value="HAMP"/>
    <property type="match status" value="1"/>
</dbReference>
<dbReference type="InterPro" id="IPR003594">
    <property type="entry name" value="HATPase_dom"/>
</dbReference>
<dbReference type="PROSITE" id="PS50109">
    <property type="entry name" value="HIS_KIN"/>
    <property type="match status" value="1"/>
</dbReference>
<dbReference type="CDD" id="cd00082">
    <property type="entry name" value="HisKA"/>
    <property type="match status" value="1"/>
</dbReference>
<dbReference type="RefSeq" id="WP_146482961.1">
    <property type="nucleotide sequence ID" value="NZ_CP042266.1"/>
</dbReference>
<dbReference type="SUPFAM" id="SSF47384">
    <property type="entry name" value="Homodimeric domain of signal transducing histidine kinase"/>
    <property type="match status" value="1"/>
</dbReference>
<evidence type="ECO:0000256" key="9">
    <source>
        <dbReference type="ARBA" id="ARBA00023012"/>
    </source>
</evidence>
<name>A0A5B8JE47_9ACTN</name>
<dbReference type="AlphaFoldDB" id="A0A5B8JE47"/>
<feature type="domain" description="Histidine kinase" evidence="13">
    <location>
        <begin position="240"/>
        <end position="452"/>
    </location>
</feature>
<evidence type="ECO:0000259" key="14">
    <source>
        <dbReference type="PROSITE" id="PS50885"/>
    </source>
</evidence>
<dbReference type="InterPro" id="IPR036890">
    <property type="entry name" value="HATPase_C_sf"/>
</dbReference>
<feature type="compositionally biased region" description="Low complexity" evidence="11">
    <location>
        <begin position="106"/>
        <end position="121"/>
    </location>
</feature>
<comment type="catalytic activity">
    <reaction evidence="1">
        <text>ATP + protein L-histidine = ADP + protein N-phospho-L-histidine.</text>
        <dbReference type="EC" id="2.7.13.3"/>
    </reaction>
</comment>
<protein>
    <recommendedName>
        <fullName evidence="3">histidine kinase</fullName>
        <ecNumber evidence="3">2.7.13.3</ecNumber>
    </recommendedName>
</protein>
<keyword evidence="8 12" id="KW-1133">Transmembrane helix</keyword>
<dbReference type="Gene3D" id="3.30.565.10">
    <property type="entry name" value="Histidine kinase-like ATPase, C-terminal domain"/>
    <property type="match status" value="1"/>
</dbReference>
<feature type="transmembrane region" description="Helical" evidence="12">
    <location>
        <begin position="155"/>
        <end position="178"/>
    </location>
</feature>
<keyword evidence="10 12" id="KW-0472">Membrane</keyword>
<dbReference type="SUPFAM" id="SSF55874">
    <property type="entry name" value="ATPase domain of HSP90 chaperone/DNA topoisomerase II/histidine kinase"/>
    <property type="match status" value="1"/>
</dbReference>
<organism evidence="15 16">
    <name type="scientific">Streptomyces qinzhouensis</name>
    <dbReference type="NCBI Taxonomy" id="2599401"/>
    <lineage>
        <taxon>Bacteria</taxon>
        <taxon>Bacillati</taxon>
        <taxon>Actinomycetota</taxon>
        <taxon>Actinomycetes</taxon>
        <taxon>Kitasatosporales</taxon>
        <taxon>Streptomycetaceae</taxon>
        <taxon>Streptomyces</taxon>
    </lineage>
</organism>
<dbReference type="PANTHER" id="PTHR45436">
    <property type="entry name" value="SENSOR HISTIDINE KINASE YKOH"/>
    <property type="match status" value="1"/>
</dbReference>
<dbReference type="SMART" id="SM00388">
    <property type="entry name" value="HisKA"/>
    <property type="match status" value="1"/>
</dbReference>
<dbReference type="InterPro" id="IPR003660">
    <property type="entry name" value="HAMP_dom"/>
</dbReference>
<gene>
    <name evidence="15" type="ORF">FQU76_27600</name>
</gene>
<evidence type="ECO:0000256" key="6">
    <source>
        <dbReference type="ARBA" id="ARBA00022692"/>
    </source>
</evidence>
<dbReference type="Gene3D" id="1.10.287.130">
    <property type="match status" value="1"/>
</dbReference>
<dbReference type="CDD" id="cd06225">
    <property type="entry name" value="HAMP"/>
    <property type="match status" value="1"/>
</dbReference>
<feature type="transmembrane region" description="Helical" evidence="12">
    <location>
        <begin position="12"/>
        <end position="37"/>
    </location>
</feature>
<dbReference type="PROSITE" id="PS50885">
    <property type="entry name" value="HAMP"/>
    <property type="match status" value="1"/>
</dbReference>
<evidence type="ECO:0000256" key="11">
    <source>
        <dbReference type="SAM" id="MobiDB-lite"/>
    </source>
</evidence>
<feature type="domain" description="HAMP" evidence="14">
    <location>
        <begin position="179"/>
        <end position="232"/>
    </location>
</feature>
<keyword evidence="5" id="KW-0808">Transferase</keyword>
<dbReference type="PANTHER" id="PTHR45436:SF5">
    <property type="entry name" value="SENSOR HISTIDINE KINASE TRCS"/>
    <property type="match status" value="1"/>
</dbReference>
<evidence type="ECO:0000259" key="13">
    <source>
        <dbReference type="PROSITE" id="PS50109"/>
    </source>
</evidence>
<comment type="subcellular location">
    <subcellularLocation>
        <location evidence="2">Cell membrane</location>
    </subcellularLocation>
</comment>
<evidence type="ECO:0000256" key="2">
    <source>
        <dbReference type="ARBA" id="ARBA00004236"/>
    </source>
</evidence>
<evidence type="ECO:0000313" key="16">
    <source>
        <dbReference type="Proteomes" id="UP000320580"/>
    </source>
</evidence>
<dbReference type="InterPro" id="IPR050428">
    <property type="entry name" value="TCS_sensor_his_kinase"/>
</dbReference>
<dbReference type="InterPro" id="IPR004358">
    <property type="entry name" value="Sig_transdc_His_kin-like_C"/>
</dbReference>
<dbReference type="PRINTS" id="PR00344">
    <property type="entry name" value="BCTRLSENSOR"/>
</dbReference>
<evidence type="ECO:0000256" key="3">
    <source>
        <dbReference type="ARBA" id="ARBA00012438"/>
    </source>
</evidence>
<dbReference type="EMBL" id="CP042266">
    <property type="protein sequence ID" value="QDY79676.1"/>
    <property type="molecule type" value="Genomic_DNA"/>
</dbReference>
<evidence type="ECO:0000256" key="12">
    <source>
        <dbReference type="SAM" id="Phobius"/>
    </source>
</evidence>
<evidence type="ECO:0000256" key="5">
    <source>
        <dbReference type="ARBA" id="ARBA00022679"/>
    </source>
</evidence>
<dbReference type="GO" id="GO:0005886">
    <property type="term" value="C:plasma membrane"/>
    <property type="evidence" value="ECO:0007669"/>
    <property type="project" value="UniProtKB-SubCell"/>
</dbReference>
<feature type="region of interest" description="Disordered" evidence="11">
    <location>
        <begin position="51"/>
        <end position="138"/>
    </location>
</feature>
<evidence type="ECO:0000256" key="4">
    <source>
        <dbReference type="ARBA" id="ARBA00022553"/>
    </source>
</evidence>
<keyword evidence="9" id="KW-0902">Two-component regulatory system</keyword>
<reference evidence="15 16" key="1">
    <citation type="submission" date="2019-07" db="EMBL/GenBank/DDBJ databases">
        <authorList>
            <person name="Zhu P."/>
        </authorList>
    </citation>
    <scope>NUCLEOTIDE SEQUENCE [LARGE SCALE GENOMIC DNA]</scope>
    <source>
        <strain evidence="15 16">SSL-25</strain>
    </source>
</reference>
<dbReference type="Proteomes" id="UP000320580">
    <property type="component" value="Chromosome"/>
</dbReference>
<keyword evidence="7 15" id="KW-0418">Kinase</keyword>
<keyword evidence="4" id="KW-0597">Phosphoprotein</keyword>
<proteinExistence type="predicted"/>
<accession>A0A5B8JE47</accession>
<dbReference type="InterPro" id="IPR036097">
    <property type="entry name" value="HisK_dim/P_sf"/>
</dbReference>
<dbReference type="InterPro" id="IPR003661">
    <property type="entry name" value="HisK_dim/P_dom"/>
</dbReference>
<evidence type="ECO:0000256" key="7">
    <source>
        <dbReference type="ARBA" id="ARBA00022777"/>
    </source>
</evidence>
<dbReference type="GO" id="GO:0000155">
    <property type="term" value="F:phosphorelay sensor kinase activity"/>
    <property type="evidence" value="ECO:0007669"/>
    <property type="project" value="InterPro"/>
</dbReference>
<dbReference type="Gene3D" id="6.10.340.10">
    <property type="match status" value="1"/>
</dbReference>
<evidence type="ECO:0000256" key="10">
    <source>
        <dbReference type="ARBA" id="ARBA00023136"/>
    </source>
</evidence>
<dbReference type="SMART" id="SM00387">
    <property type="entry name" value="HATPase_c"/>
    <property type="match status" value="1"/>
</dbReference>
<dbReference type="Pfam" id="PF02518">
    <property type="entry name" value="HATPase_c"/>
    <property type="match status" value="1"/>
</dbReference>
<evidence type="ECO:0000313" key="15">
    <source>
        <dbReference type="EMBL" id="QDY79676.1"/>
    </source>
</evidence>
<evidence type="ECO:0000256" key="1">
    <source>
        <dbReference type="ARBA" id="ARBA00000085"/>
    </source>
</evidence>
<dbReference type="Pfam" id="PF00512">
    <property type="entry name" value="HisKA"/>
    <property type="match status" value="1"/>
</dbReference>
<dbReference type="OrthoDB" id="3224230at2"/>
<sequence>MIPRALGGSLRVRLTVVFGLMFFVAGAAIFGGALILVGNSMQYTLSLPFPTTEHTPDAPPWQKPVAPGPTDGRMFGPAEPASPDEVPTPAYELSDGPTGDVTVKPTNNTNNTNNTENAENADSPTRTPDGFTAKPGVTIDPASRDHVLASMQTNLIAKGGLTVLGVGVVATTMGWLVAGRLLRPLNRITSTAERIAGRTLHQRIGLDQPPGEVKRLADSFDSMLDRLDQAFAGQDRFIANAAHELKTPLAVGRTLVEVAVARRHAPPEVRQLGENLLAVNERHERLIDSLLTLARAESAPAESHPVDLAAVAESVLTQTAADADRRGLTVQRILVPAPALGDPVLLEQLVRNLVDNAVKYNVPDGLLTVRTGTGPLGAYIAVGNTGAVIEAHEIPVLFEPFRRLTDRVGSARGSGLGLSIVRAVARTHQGDTTAEPRAGGGLTVTATLPLPKYGSHGPVAATGRHRR</sequence>
<keyword evidence="6 12" id="KW-0812">Transmembrane</keyword>
<dbReference type="InterPro" id="IPR005467">
    <property type="entry name" value="His_kinase_dom"/>
</dbReference>
<dbReference type="KEGG" id="sqz:FQU76_27600"/>
<evidence type="ECO:0000256" key="8">
    <source>
        <dbReference type="ARBA" id="ARBA00022989"/>
    </source>
</evidence>
<dbReference type="SUPFAM" id="SSF158472">
    <property type="entry name" value="HAMP domain-like"/>
    <property type="match status" value="1"/>
</dbReference>
<dbReference type="EC" id="2.7.13.3" evidence="3"/>